<name>A0A6V8PC84_9ACTN</name>
<evidence type="ECO:0000256" key="1">
    <source>
        <dbReference type="SAM" id="MobiDB-lite"/>
    </source>
</evidence>
<dbReference type="EMBL" id="BLSD01000061">
    <property type="protein sequence ID" value="GFP39529.1"/>
    <property type="molecule type" value="Genomic_DNA"/>
</dbReference>
<feature type="domain" description="Transposase IS110-like N-terminal" evidence="2">
    <location>
        <begin position="9"/>
        <end position="152"/>
    </location>
</feature>
<dbReference type="EMBL" id="BLRZ01000058">
    <property type="protein sequence ID" value="GFP30325.1"/>
    <property type="molecule type" value="Genomic_DNA"/>
</dbReference>
<reference evidence="7 8" key="1">
    <citation type="journal article" date="2020" name="Front. Microbiol.">
        <title>Single-cell genomics of novel Actinobacteria with the Wood-Ljungdahl pathway discovered in a serpentinizing system.</title>
        <authorList>
            <person name="Merino N."/>
            <person name="Kawai M."/>
            <person name="Boyd E.S."/>
            <person name="Colman D.R."/>
            <person name="McGlynn S.E."/>
            <person name="Nealson K.H."/>
            <person name="Kurokawa K."/>
            <person name="Hongoh Y."/>
        </authorList>
    </citation>
    <scope>NUCLEOTIDE SEQUENCE [LARGE SCALE GENOMIC DNA]</scope>
    <source>
        <strain evidence="4 9">S34</strain>
        <strain evidence="5 7">S44</strain>
        <strain evidence="6 8">S47</strain>
    </source>
</reference>
<evidence type="ECO:0000313" key="9">
    <source>
        <dbReference type="Proteomes" id="UP000588083"/>
    </source>
</evidence>
<dbReference type="PANTHER" id="PTHR33055">
    <property type="entry name" value="TRANSPOSASE FOR INSERTION SEQUENCE ELEMENT IS1111A"/>
    <property type="match status" value="1"/>
</dbReference>
<dbReference type="Proteomes" id="UP000561271">
    <property type="component" value="Unassembled WGS sequence"/>
</dbReference>
<feature type="domain" description="Transposase IS116/IS110/IS902 C-terminal" evidence="3">
    <location>
        <begin position="250"/>
        <end position="334"/>
    </location>
</feature>
<sequence length="404" mass="45233">MEVLYKRCCGLDVHKRSITACLITPEGRKMRTFGTMTEDLLELADWLTKEGCTHVAMESTGVYWKPVSNLLEGLEMDLLVVNARHIKAVPGRKTDVADAEWIADLLRHGLLRGSFIPDKEQRELRELVRYRQSLIRERVAEANRIQKVLEGANIKLGSVASDILGKSGRSMLKAIISGTDDPSLLAAMTKGRLKNKTAELKRALRGLLDQHQRKLLAPQMRHIEFLDQEIEDLSEEIKKRMHPFEEAIALVDEIPGIGRRVAEQVLAETGLNMERFPTDAHIASWAGVAPGNNESAGKRKSGKSNKGNKWLKATLVEAANATSRTKDTYLSAQYHRLAARRGKKRAALAVAHTILVIIYHMLKKGTSYQELGANYFDKRDEKAVVLRSLKRLEALGYKVVLEAA</sequence>
<proteinExistence type="predicted"/>
<dbReference type="Proteomes" id="UP000588083">
    <property type="component" value="Unassembled WGS sequence"/>
</dbReference>
<feature type="region of interest" description="Disordered" evidence="1">
    <location>
        <begin position="287"/>
        <end position="306"/>
    </location>
</feature>
<dbReference type="RefSeq" id="WP_176230892.1">
    <property type="nucleotide sequence ID" value="NZ_BLRU01000143.1"/>
</dbReference>
<evidence type="ECO:0000259" key="3">
    <source>
        <dbReference type="Pfam" id="PF02371"/>
    </source>
</evidence>
<evidence type="ECO:0000313" key="8">
    <source>
        <dbReference type="Proteomes" id="UP000569018"/>
    </source>
</evidence>
<protein>
    <submittedName>
        <fullName evidence="4">Uncharacterized protein</fullName>
    </submittedName>
</protein>
<dbReference type="NCBIfam" id="NF033542">
    <property type="entry name" value="transpos_IS110"/>
    <property type="match status" value="1"/>
</dbReference>
<dbReference type="InterPro" id="IPR047650">
    <property type="entry name" value="Transpos_IS110"/>
</dbReference>
<accession>A0A6V8PC84</accession>
<evidence type="ECO:0000259" key="2">
    <source>
        <dbReference type="Pfam" id="PF01548"/>
    </source>
</evidence>
<dbReference type="Pfam" id="PF02371">
    <property type="entry name" value="Transposase_20"/>
    <property type="match status" value="1"/>
</dbReference>
<evidence type="ECO:0000313" key="6">
    <source>
        <dbReference type="EMBL" id="GFP39529.1"/>
    </source>
</evidence>
<dbReference type="GO" id="GO:0004803">
    <property type="term" value="F:transposase activity"/>
    <property type="evidence" value="ECO:0007669"/>
    <property type="project" value="InterPro"/>
</dbReference>
<dbReference type="GO" id="GO:0006313">
    <property type="term" value="P:DNA transposition"/>
    <property type="evidence" value="ECO:0007669"/>
    <property type="project" value="InterPro"/>
</dbReference>
<evidence type="ECO:0000313" key="7">
    <source>
        <dbReference type="Proteomes" id="UP000561271"/>
    </source>
</evidence>
<dbReference type="AlphaFoldDB" id="A0A6V8PC84"/>
<evidence type="ECO:0000313" key="5">
    <source>
        <dbReference type="EMBL" id="GFP36557.1"/>
    </source>
</evidence>
<comment type="caution">
    <text evidence="4">The sequence shown here is derived from an EMBL/GenBank/DDBJ whole genome shotgun (WGS) entry which is preliminary data.</text>
</comment>
<organism evidence="4 9">
    <name type="scientific">Candidatus Hakubella thermalkaliphila</name>
    <dbReference type="NCBI Taxonomy" id="2754717"/>
    <lineage>
        <taxon>Bacteria</taxon>
        <taxon>Bacillati</taxon>
        <taxon>Actinomycetota</taxon>
        <taxon>Actinomycetota incertae sedis</taxon>
        <taxon>Candidatus Hakubellales</taxon>
        <taxon>Candidatus Hakubellaceae</taxon>
        <taxon>Candidatus Hakubella</taxon>
    </lineage>
</organism>
<dbReference type="EMBL" id="BLSC01000010">
    <property type="protein sequence ID" value="GFP36557.1"/>
    <property type="molecule type" value="Genomic_DNA"/>
</dbReference>
<dbReference type="InterPro" id="IPR002525">
    <property type="entry name" value="Transp_IS110-like_N"/>
</dbReference>
<dbReference type="PANTHER" id="PTHR33055:SF15">
    <property type="entry name" value="TRANSPOSASE-RELATED"/>
    <property type="match status" value="1"/>
</dbReference>
<keyword evidence="9" id="KW-1185">Reference proteome</keyword>
<gene>
    <name evidence="4" type="ORF">HKBW3S34_01246</name>
    <name evidence="5" type="ORF">HKBW3S44_00240</name>
    <name evidence="6" type="ORF">HKBW3S47_01227</name>
</gene>
<evidence type="ECO:0000313" key="4">
    <source>
        <dbReference type="EMBL" id="GFP30325.1"/>
    </source>
</evidence>
<dbReference type="InterPro" id="IPR003346">
    <property type="entry name" value="Transposase_20"/>
</dbReference>
<dbReference type="Pfam" id="PF01548">
    <property type="entry name" value="DEDD_Tnp_IS110"/>
    <property type="match status" value="1"/>
</dbReference>
<dbReference type="Proteomes" id="UP000569018">
    <property type="component" value="Unassembled WGS sequence"/>
</dbReference>
<dbReference type="GO" id="GO:0003677">
    <property type="term" value="F:DNA binding"/>
    <property type="evidence" value="ECO:0007669"/>
    <property type="project" value="InterPro"/>
</dbReference>